<reference evidence="2" key="2">
    <citation type="journal article" date="2015" name="Data Brief">
        <title>Shoot transcriptome of the giant reed, Arundo donax.</title>
        <authorList>
            <person name="Barrero R.A."/>
            <person name="Guerrero F.D."/>
            <person name="Moolhuijzen P."/>
            <person name="Goolsby J.A."/>
            <person name="Tidwell J."/>
            <person name="Bellgard S.E."/>
            <person name="Bellgard M.I."/>
        </authorList>
    </citation>
    <scope>NUCLEOTIDE SEQUENCE</scope>
    <source>
        <tissue evidence="2">Shoot tissue taken approximately 20 cm above the soil surface</tissue>
    </source>
</reference>
<proteinExistence type="predicted"/>
<reference evidence="2" key="1">
    <citation type="submission" date="2014-09" db="EMBL/GenBank/DDBJ databases">
        <authorList>
            <person name="Magalhaes I.L.F."/>
            <person name="Oliveira U."/>
            <person name="Santos F.R."/>
            <person name="Vidigal T.H.D.A."/>
            <person name="Brescovit A.D."/>
            <person name="Santos A.J."/>
        </authorList>
    </citation>
    <scope>NUCLEOTIDE SEQUENCE</scope>
    <source>
        <tissue evidence="2">Shoot tissue taken approximately 20 cm above the soil surface</tissue>
    </source>
</reference>
<protein>
    <submittedName>
        <fullName evidence="2">Uncharacterized protein</fullName>
    </submittedName>
</protein>
<dbReference type="AlphaFoldDB" id="A0A0A9HEE5"/>
<organism evidence="2">
    <name type="scientific">Arundo donax</name>
    <name type="common">Giant reed</name>
    <name type="synonym">Donax arundinaceus</name>
    <dbReference type="NCBI Taxonomy" id="35708"/>
    <lineage>
        <taxon>Eukaryota</taxon>
        <taxon>Viridiplantae</taxon>
        <taxon>Streptophyta</taxon>
        <taxon>Embryophyta</taxon>
        <taxon>Tracheophyta</taxon>
        <taxon>Spermatophyta</taxon>
        <taxon>Magnoliopsida</taxon>
        <taxon>Liliopsida</taxon>
        <taxon>Poales</taxon>
        <taxon>Poaceae</taxon>
        <taxon>PACMAD clade</taxon>
        <taxon>Arundinoideae</taxon>
        <taxon>Arundineae</taxon>
        <taxon>Arundo</taxon>
    </lineage>
</organism>
<sequence>MEVEVVCPARRVGRLWRWMTPLARCRKQFVCFVSYWTPPDGASIMDAAASVVHDLNVLYLPKEGVREGGEQSAWEHKTKLSTRGARGGRSRRNEISREKLTEC</sequence>
<dbReference type="EMBL" id="GBRH01166603">
    <property type="protein sequence ID" value="JAE31293.1"/>
    <property type="molecule type" value="Transcribed_RNA"/>
</dbReference>
<evidence type="ECO:0000256" key="1">
    <source>
        <dbReference type="SAM" id="MobiDB-lite"/>
    </source>
</evidence>
<name>A0A0A9HEE5_ARUDO</name>
<feature type="compositionally biased region" description="Basic and acidic residues" evidence="1">
    <location>
        <begin position="91"/>
        <end position="103"/>
    </location>
</feature>
<feature type="region of interest" description="Disordered" evidence="1">
    <location>
        <begin position="70"/>
        <end position="103"/>
    </location>
</feature>
<accession>A0A0A9HEE5</accession>
<evidence type="ECO:0000313" key="2">
    <source>
        <dbReference type="EMBL" id="JAE31293.1"/>
    </source>
</evidence>